<keyword evidence="3" id="KW-1185">Reference proteome</keyword>
<evidence type="ECO:0000313" key="3">
    <source>
        <dbReference type="Proteomes" id="UP001500274"/>
    </source>
</evidence>
<dbReference type="RefSeq" id="WP_344227077.1">
    <property type="nucleotide sequence ID" value="NZ_BAAARI010000003.1"/>
</dbReference>
<dbReference type="EMBL" id="BAAARI010000003">
    <property type="protein sequence ID" value="GAA2571431.1"/>
    <property type="molecule type" value="Genomic_DNA"/>
</dbReference>
<evidence type="ECO:0000259" key="1">
    <source>
        <dbReference type="Pfam" id="PF04313"/>
    </source>
</evidence>
<accession>A0ABN3P716</accession>
<reference evidence="2 3" key="1">
    <citation type="journal article" date="2019" name="Int. J. Syst. Evol. Microbiol.">
        <title>The Global Catalogue of Microorganisms (GCM) 10K type strain sequencing project: providing services to taxonomists for standard genome sequencing and annotation.</title>
        <authorList>
            <consortium name="The Broad Institute Genomics Platform"/>
            <consortium name="The Broad Institute Genome Sequencing Center for Infectious Disease"/>
            <person name="Wu L."/>
            <person name="Ma J."/>
        </authorList>
    </citation>
    <scope>NUCLEOTIDE SEQUENCE [LARGE SCALE GENOMIC DNA]</scope>
    <source>
        <strain evidence="2 3">JCM 16365</strain>
    </source>
</reference>
<protein>
    <recommendedName>
        <fullName evidence="1">Restriction endonuclease type I HsdR N-terminal domain-containing protein</fullName>
    </recommendedName>
</protein>
<feature type="domain" description="Restriction endonuclease type I HsdR N-terminal" evidence="1">
    <location>
        <begin position="135"/>
        <end position="194"/>
    </location>
</feature>
<sequence>MSGVAGAHLESVLENEITDRLAANDWLYSPTDAGYDRELALFPEDVLGWLEDSQPTEFAKVVRPSDTEAQREAASRDILKRLAKSLELDPLKNGGTIRILHEGFSMVPLHGGAVKFRLAQFRPATTQNPDTLEAYAKMRVRVMRQVHYSVKHPNKALDLVLFVNGIPVATVELKTDFTQVIGNAVNQYRFDRSPAGEPLFG</sequence>
<dbReference type="Pfam" id="PF04313">
    <property type="entry name" value="HSDR_N"/>
    <property type="match status" value="1"/>
</dbReference>
<gene>
    <name evidence="2" type="ORF">GCM10009862_07850</name>
</gene>
<proteinExistence type="predicted"/>
<name>A0ABN3P716_9MICO</name>
<evidence type="ECO:0000313" key="2">
    <source>
        <dbReference type="EMBL" id="GAA2571431.1"/>
    </source>
</evidence>
<organism evidence="2 3">
    <name type="scientific">Microbacterium binotii</name>
    <dbReference type="NCBI Taxonomy" id="462710"/>
    <lineage>
        <taxon>Bacteria</taxon>
        <taxon>Bacillati</taxon>
        <taxon>Actinomycetota</taxon>
        <taxon>Actinomycetes</taxon>
        <taxon>Micrococcales</taxon>
        <taxon>Microbacteriaceae</taxon>
        <taxon>Microbacterium</taxon>
    </lineage>
</organism>
<dbReference type="Gene3D" id="3.90.1570.50">
    <property type="match status" value="1"/>
</dbReference>
<dbReference type="InterPro" id="IPR007409">
    <property type="entry name" value="Restrct_endonuc_type1_HsdR_N"/>
</dbReference>
<dbReference type="Proteomes" id="UP001500274">
    <property type="component" value="Unassembled WGS sequence"/>
</dbReference>
<comment type="caution">
    <text evidence="2">The sequence shown here is derived from an EMBL/GenBank/DDBJ whole genome shotgun (WGS) entry which is preliminary data.</text>
</comment>